<dbReference type="AlphaFoldDB" id="A0A9R1AG12"/>
<sequence length="238" mass="27495">MDRRLANIQAKYERVRERFTWRRHVTDNGLTALSPVENQFHEWCMYFSTAVTMESIFRLLEGRDIFFSVQHLKELSDEAKQQYPNMTAAKRLLKKLAYAGVLSETDYQGRPQYGLRYCVSGLRSYDLDNIHHIRAALYELRRVGPLLAVIRISKNYDKCWNTGEVYKYDPKNVCGDSARAPTHAISVISFALENGPFFDCQDSHGVTFGSGGFLKVDVTSFKELYSFRVVEVFGDWTD</sequence>
<proteinExistence type="predicted"/>
<dbReference type="InterPro" id="IPR038765">
    <property type="entry name" value="Papain-like_cys_pep_sf"/>
</dbReference>
<organism evidence="1 2">
    <name type="scientific">Triticum turgidum subsp. durum</name>
    <name type="common">Durum wheat</name>
    <name type="synonym">Triticum durum</name>
    <dbReference type="NCBI Taxonomy" id="4567"/>
    <lineage>
        <taxon>Eukaryota</taxon>
        <taxon>Viridiplantae</taxon>
        <taxon>Streptophyta</taxon>
        <taxon>Embryophyta</taxon>
        <taxon>Tracheophyta</taxon>
        <taxon>Spermatophyta</taxon>
        <taxon>Magnoliopsida</taxon>
        <taxon>Liliopsida</taxon>
        <taxon>Poales</taxon>
        <taxon>Poaceae</taxon>
        <taxon>BOP clade</taxon>
        <taxon>Pooideae</taxon>
        <taxon>Triticodae</taxon>
        <taxon>Triticeae</taxon>
        <taxon>Triticinae</taxon>
        <taxon>Triticum</taxon>
    </lineage>
</organism>
<name>A0A9R1AG12_TRITD</name>
<evidence type="ECO:0000313" key="2">
    <source>
        <dbReference type="Proteomes" id="UP000324705"/>
    </source>
</evidence>
<keyword evidence="2" id="KW-1185">Reference proteome</keyword>
<dbReference type="OMA" id="RISHEVC"/>
<dbReference type="Gene3D" id="3.90.70.10">
    <property type="entry name" value="Cysteine proteinases"/>
    <property type="match status" value="1"/>
</dbReference>
<reference evidence="1 2" key="1">
    <citation type="submission" date="2017-09" db="EMBL/GenBank/DDBJ databases">
        <authorList>
            <consortium name="International Durum Wheat Genome Sequencing Consortium (IDWGSC)"/>
            <person name="Milanesi L."/>
        </authorList>
    </citation>
    <scope>NUCLEOTIDE SEQUENCE [LARGE SCALE GENOMIC DNA]</scope>
    <source>
        <strain evidence="2">cv. Svevo</strain>
    </source>
</reference>
<protein>
    <submittedName>
        <fullName evidence="1">Uncharacterized protein</fullName>
    </submittedName>
</protein>
<gene>
    <name evidence="1" type="ORF">TRITD_7Bv1G233800</name>
</gene>
<dbReference type="SUPFAM" id="SSF54001">
    <property type="entry name" value="Cysteine proteinases"/>
    <property type="match status" value="1"/>
</dbReference>
<dbReference type="Proteomes" id="UP000324705">
    <property type="component" value="Chromosome 7B"/>
</dbReference>
<accession>A0A9R1AG12</accession>
<evidence type="ECO:0000313" key="1">
    <source>
        <dbReference type="EMBL" id="VAI94363.1"/>
    </source>
</evidence>
<dbReference type="EMBL" id="LT934124">
    <property type="protein sequence ID" value="VAI94363.1"/>
    <property type="molecule type" value="Genomic_DNA"/>
</dbReference>
<dbReference type="Gramene" id="TRITD7Bv1G233800.1">
    <property type="protein sequence ID" value="TRITD7Bv1G233800.1"/>
    <property type="gene ID" value="TRITD7Bv1G233800"/>
</dbReference>